<dbReference type="PROSITE" id="PS51354">
    <property type="entry name" value="GLUTAREDOXIN_2"/>
    <property type="match status" value="1"/>
</dbReference>
<name>A0A7R9E2M4_9NEOP</name>
<proteinExistence type="predicted"/>
<dbReference type="PANTHER" id="PTHR45669">
    <property type="entry name" value="GLUTAREDOXIN DOMAIN-CONTAINING CYSTEINE-RICH PROTEIN CG12206-RELATED"/>
    <property type="match status" value="1"/>
</dbReference>
<dbReference type="Pfam" id="PF00462">
    <property type="entry name" value="Glutaredoxin"/>
    <property type="match status" value="1"/>
</dbReference>
<protein>
    <recommendedName>
        <fullName evidence="1">Glutaredoxin domain-containing protein</fullName>
    </recommendedName>
</protein>
<dbReference type="Gene3D" id="3.40.30.10">
    <property type="entry name" value="Glutaredoxin"/>
    <property type="match status" value="1"/>
</dbReference>
<dbReference type="EMBL" id="OB793134">
    <property type="protein sequence ID" value="CAD7426213.1"/>
    <property type="molecule type" value="Genomic_DNA"/>
</dbReference>
<organism evidence="2">
    <name type="scientific">Timema monikensis</name>
    <dbReference type="NCBI Taxonomy" id="170555"/>
    <lineage>
        <taxon>Eukaryota</taxon>
        <taxon>Metazoa</taxon>
        <taxon>Ecdysozoa</taxon>
        <taxon>Arthropoda</taxon>
        <taxon>Hexapoda</taxon>
        <taxon>Insecta</taxon>
        <taxon>Pterygota</taxon>
        <taxon>Neoptera</taxon>
        <taxon>Polyneoptera</taxon>
        <taxon>Phasmatodea</taxon>
        <taxon>Timematodea</taxon>
        <taxon>Timematoidea</taxon>
        <taxon>Timematidae</taxon>
        <taxon>Timema</taxon>
    </lineage>
</organism>
<gene>
    <name evidence="2" type="ORF">TMSB3V08_LOCUS3106</name>
</gene>
<dbReference type="PANTHER" id="PTHR45669:SF22">
    <property type="entry name" value="GLUTAREDOXIN DOMAIN-CONTAINING CYSTEINE-RICH PROTEIN CG12206-RELATED"/>
    <property type="match status" value="1"/>
</dbReference>
<feature type="domain" description="Glutaredoxin" evidence="1">
    <location>
        <begin position="216"/>
        <end position="283"/>
    </location>
</feature>
<reference evidence="2" key="1">
    <citation type="submission" date="2020-11" db="EMBL/GenBank/DDBJ databases">
        <authorList>
            <person name="Tran Van P."/>
        </authorList>
    </citation>
    <scope>NUCLEOTIDE SEQUENCE</scope>
</reference>
<evidence type="ECO:0000259" key="1">
    <source>
        <dbReference type="Pfam" id="PF00462"/>
    </source>
</evidence>
<evidence type="ECO:0000313" key="2">
    <source>
        <dbReference type="EMBL" id="CAD7426213.1"/>
    </source>
</evidence>
<dbReference type="SUPFAM" id="SSF52833">
    <property type="entry name" value="Thioredoxin-like"/>
    <property type="match status" value="1"/>
</dbReference>
<accession>A0A7R9E2M4</accession>
<dbReference type="AlphaFoldDB" id="A0A7R9E2M4"/>
<dbReference type="InterPro" id="IPR036249">
    <property type="entry name" value="Thioredoxin-like_sf"/>
</dbReference>
<sequence length="574" mass="64953">MDPSHCKDFKKEGAAVYNNRPPTGRTAPRSLRHGQTMLFEQGCDTNLVSDTSGNLHTAFFHWTISRDKTYKGKKELSTSTSQRERSETSLPENAIVMTVVAPKSTGTKQRRYITAQPSAAKIKQAQNSANTNKVQAFANSAETSVKGSWNPGWRPLIYTMFQGIGGRLFARKFNGVNCSRAHCMALFKGQSTTKRTRLSDSQLRKNGYKEKEVGKVVLYSTTMGVVRKTYQDCVKVKKILRNMMVKYEERDVFMSREVQSEVRDRMNSDVILVPQMFVEGQHIGSCVQTSEPSFKQNPNIRASHIVLYKVMQIAQHMMSKKNFHHHNRAGTARATVLSLPDSPALLPNPSYVRMRTTVKTHVAGTVKRTVPYKDPDYCVKWILAIRVLVEKEGSPAVRRCAHYKEVYQATFPSRSFLEEKGQQPKGWFDVIFIAIRSWTCTQHFGWLVLTAPSVRKPMYKGSSGRGQALLKRRLRAEFSELLYGLLAPYLVPRVYPNLREVGEPRNFATSISCVDQINRKVPERPDSYNVVKTVTLPSKQPPVPIASEITCSQISTSIFGSEYDSEDEEEDNLI</sequence>
<dbReference type="InterPro" id="IPR002109">
    <property type="entry name" value="Glutaredoxin"/>
</dbReference>